<evidence type="ECO:0000256" key="1">
    <source>
        <dbReference type="SAM" id="MobiDB-lite"/>
    </source>
</evidence>
<dbReference type="GO" id="GO:0016705">
    <property type="term" value="F:oxidoreductase activity, acting on paired donors, with incorporation or reduction of molecular oxygen"/>
    <property type="evidence" value="ECO:0007669"/>
    <property type="project" value="InterPro"/>
</dbReference>
<dbReference type="EMBL" id="JACHJT010000002">
    <property type="protein sequence ID" value="MBB4935128.1"/>
    <property type="molecule type" value="Genomic_DNA"/>
</dbReference>
<dbReference type="InterPro" id="IPR036661">
    <property type="entry name" value="Luciferase-like_sf"/>
</dbReference>
<feature type="domain" description="Luciferase-like" evidence="2">
    <location>
        <begin position="3"/>
        <end position="71"/>
    </location>
</feature>
<accession>A0A7W7W5W0</accession>
<protein>
    <recommendedName>
        <fullName evidence="2">Luciferase-like domain-containing protein</fullName>
    </recommendedName>
</protein>
<feature type="region of interest" description="Disordered" evidence="1">
    <location>
        <begin position="112"/>
        <end position="148"/>
    </location>
</feature>
<sequence length="175" mass="18907">MNPKPVQQGGPPTLVGAAAPASTRRTAQLGLGLHPVMVTWDTLENAITTFREAGHEPGSLPVVLRVNFPLTDRPVDQHGPLAGSAEQVTEDLPRLEALRINEVFWSMDHPRSSRARSSNAWRSSCAPPGRLRRASPWSSSQPPTGDKMARYPCCVRGRVGDVFRAAPTNQGIPAC</sequence>
<proteinExistence type="predicted"/>
<evidence type="ECO:0000313" key="3">
    <source>
        <dbReference type="EMBL" id="MBB4935128.1"/>
    </source>
</evidence>
<reference evidence="3 4" key="1">
    <citation type="submission" date="2020-08" db="EMBL/GenBank/DDBJ databases">
        <title>Sequencing the genomes of 1000 actinobacteria strains.</title>
        <authorList>
            <person name="Klenk H.-P."/>
        </authorList>
    </citation>
    <scope>NUCLEOTIDE SEQUENCE [LARGE SCALE GENOMIC DNA]</scope>
    <source>
        <strain evidence="3 4">DSM 102030</strain>
    </source>
</reference>
<evidence type="ECO:0000259" key="2">
    <source>
        <dbReference type="Pfam" id="PF00296"/>
    </source>
</evidence>
<dbReference type="InterPro" id="IPR011251">
    <property type="entry name" value="Luciferase-like_dom"/>
</dbReference>
<evidence type="ECO:0000313" key="4">
    <source>
        <dbReference type="Proteomes" id="UP000523007"/>
    </source>
</evidence>
<dbReference type="AlphaFoldDB" id="A0A7W7W5W0"/>
<dbReference type="Pfam" id="PF00296">
    <property type="entry name" value="Bac_luciferase"/>
    <property type="match status" value="1"/>
</dbReference>
<keyword evidence="4" id="KW-1185">Reference proteome</keyword>
<dbReference type="SUPFAM" id="SSF51679">
    <property type="entry name" value="Bacterial luciferase-like"/>
    <property type="match status" value="1"/>
</dbReference>
<dbReference type="Gene3D" id="3.20.20.30">
    <property type="entry name" value="Luciferase-like domain"/>
    <property type="match status" value="1"/>
</dbReference>
<feature type="compositionally biased region" description="Low complexity" evidence="1">
    <location>
        <begin position="115"/>
        <end position="124"/>
    </location>
</feature>
<name>A0A7W7W5W0_9ACTN</name>
<organism evidence="3 4">
    <name type="scientific">Lipingzhangella halophila</name>
    <dbReference type="NCBI Taxonomy" id="1783352"/>
    <lineage>
        <taxon>Bacteria</taxon>
        <taxon>Bacillati</taxon>
        <taxon>Actinomycetota</taxon>
        <taxon>Actinomycetes</taxon>
        <taxon>Streptosporangiales</taxon>
        <taxon>Nocardiopsidaceae</taxon>
        <taxon>Lipingzhangella</taxon>
    </lineage>
</organism>
<comment type="caution">
    <text evidence="3">The sequence shown here is derived from an EMBL/GenBank/DDBJ whole genome shotgun (WGS) entry which is preliminary data.</text>
</comment>
<gene>
    <name evidence="3" type="ORF">F4561_006022</name>
</gene>
<dbReference type="Proteomes" id="UP000523007">
    <property type="component" value="Unassembled WGS sequence"/>
</dbReference>